<dbReference type="InterPro" id="IPR015424">
    <property type="entry name" value="PyrdxlP-dep_Trfase"/>
</dbReference>
<dbReference type="Pfam" id="PF00155">
    <property type="entry name" value="Aminotran_1_2"/>
    <property type="match status" value="1"/>
</dbReference>
<evidence type="ECO:0000256" key="1">
    <source>
        <dbReference type="ARBA" id="ARBA00001933"/>
    </source>
</evidence>
<evidence type="ECO:0000256" key="2">
    <source>
        <dbReference type="ARBA" id="ARBA00022679"/>
    </source>
</evidence>
<dbReference type="OrthoDB" id="2382073at2759"/>
<keyword evidence="2" id="KW-0808">Transferase</keyword>
<evidence type="ECO:0000259" key="3">
    <source>
        <dbReference type="Pfam" id="PF00155"/>
    </source>
</evidence>
<dbReference type="GO" id="GO:0004758">
    <property type="term" value="F:serine C-palmitoyltransferase activity"/>
    <property type="evidence" value="ECO:0007669"/>
    <property type="project" value="TreeGrafter"/>
</dbReference>
<dbReference type="GO" id="GO:0046513">
    <property type="term" value="P:ceramide biosynthetic process"/>
    <property type="evidence" value="ECO:0007669"/>
    <property type="project" value="TreeGrafter"/>
</dbReference>
<organism evidence="4 5">
    <name type="scientific">Cylindrodendrum hubeiense</name>
    <dbReference type="NCBI Taxonomy" id="595255"/>
    <lineage>
        <taxon>Eukaryota</taxon>
        <taxon>Fungi</taxon>
        <taxon>Dikarya</taxon>
        <taxon>Ascomycota</taxon>
        <taxon>Pezizomycotina</taxon>
        <taxon>Sordariomycetes</taxon>
        <taxon>Hypocreomycetidae</taxon>
        <taxon>Hypocreales</taxon>
        <taxon>Nectriaceae</taxon>
        <taxon>Cylindrodendrum</taxon>
    </lineage>
</organism>
<dbReference type="Gene3D" id="3.90.1150.10">
    <property type="entry name" value="Aspartate Aminotransferase, domain 1"/>
    <property type="match status" value="1"/>
</dbReference>
<gene>
    <name evidence="4" type="ORF">G7Z17_g7228</name>
</gene>
<dbReference type="InterPro" id="IPR050087">
    <property type="entry name" value="AON_synthase_class-II"/>
</dbReference>
<dbReference type="Proteomes" id="UP000722485">
    <property type="component" value="Unassembled WGS sequence"/>
</dbReference>
<evidence type="ECO:0000313" key="5">
    <source>
        <dbReference type="Proteomes" id="UP000722485"/>
    </source>
</evidence>
<dbReference type="GO" id="GO:0030170">
    <property type="term" value="F:pyridoxal phosphate binding"/>
    <property type="evidence" value="ECO:0007669"/>
    <property type="project" value="InterPro"/>
</dbReference>
<dbReference type="EMBL" id="JAANBB010000156">
    <property type="protein sequence ID" value="KAF7548178.1"/>
    <property type="molecule type" value="Genomic_DNA"/>
</dbReference>
<accession>A0A9P5HAV5</accession>
<comment type="caution">
    <text evidence="4">The sequence shown here is derived from an EMBL/GenBank/DDBJ whole genome shotgun (WGS) entry which is preliminary data.</text>
</comment>
<dbReference type="InterPro" id="IPR004839">
    <property type="entry name" value="Aminotransferase_I/II_large"/>
</dbReference>
<feature type="domain" description="Aminotransferase class I/classII large" evidence="3">
    <location>
        <begin position="138"/>
        <end position="453"/>
    </location>
</feature>
<dbReference type="AlphaFoldDB" id="A0A9P5HAV5"/>
<proteinExistence type="predicted"/>
<dbReference type="SUPFAM" id="SSF53383">
    <property type="entry name" value="PLP-dependent transferases"/>
    <property type="match status" value="2"/>
</dbReference>
<protein>
    <recommendedName>
        <fullName evidence="3">Aminotransferase class I/classII large domain-containing protein</fullName>
    </recommendedName>
</protein>
<dbReference type="GO" id="GO:0005783">
    <property type="term" value="C:endoplasmic reticulum"/>
    <property type="evidence" value="ECO:0007669"/>
    <property type="project" value="TreeGrafter"/>
</dbReference>
<dbReference type="PANTHER" id="PTHR13693">
    <property type="entry name" value="CLASS II AMINOTRANSFERASE/8-AMINO-7-OXONONANOATE SYNTHASE"/>
    <property type="match status" value="1"/>
</dbReference>
<evidence type="ECO:0000313" key="4">
    <source>
        <dbReference type="EMBL" id="KAF7548178.1"/>
    </source>
</evidence>
<comment type="cofactor">
    <cofactor evidence="1">
        <name>pyridoxal 5'-phosphate</name>
        <dbReference type="ChEBI" id="CHEBI:597326"/>
    </cofactor>
</comment>
<dbReference type="InterPro" id="IPR015421">
    <property type="entry name" value="PyrdxlP-dep_Trfase_major"/>
</dbReference>
<dbReference type="Gene3D" id="3.40.640.10">
    <property type="entry name" value="Type I PLP-dependent aspartate aminotransferase-like (Major domain)"/>
    <property type="match status" value="2"/>
</dbReference>
<sequence>MGVTTVGKAFRVPSDPPVSVERKLQFYVWVVTIGISQAWRDLKAWKWYRPLQLVDLAGHYFYAPIGRMDPRILLSAPNDRVLIKTIPHWMSQDYDKADISSCPEREVVNAGSNNYGGFTRFEYGSSSVIKLALRHLPFNPAPPELNARVEKELAEYMGAEACATAISGYGANLLAFQTFGETAKRLGRQCIFLLDEESHSSMFTGAFLNKGARFHRFRHNDIGDLEYKLRVLKQTDPDALICVAIEGMYSLAGNVAPVPAILALRRIYKFCFLVDEAHSFMALGRGGRGSFEWWQARGYDCPLSEVDIMTATLSKSVGCTGGFVVANGIYSTEVQRQATLRLEAGAEMLSTVVLVRALTLIHKPAFIERRMATLENKARFVCECLAEAGCLVLSPPGSPIICFPVGTIQQASYFHAESLRRGFAIACGVPPATPIWACRIRVCIFATTSWSDILGLVNTLIAICCKLKISGVQPMVHNADSLPKEEPEDIALVDESTNAEMALKEYVMKLAAEYPAEAPEAITPLTLTQAYEVFEAGVQTFEKYGVGASSVRWFYGTFDVFIKLERRLAGLYPSLISHSGPCRGKFRGIPQIVCHNSNAIWSNVIAMLGADFDVMAISLLSAATNPLYAKDVLNLIFIPRTAPLPVRNGATLDKPKSLTQIIFYDNPETLAAEQLDLGGRRYHLTLYLGTVDHDGSILDLSVRVHSILSGLKNSSGLEGLKLILDDSRGLGKIGPQYLGFLDEMESRHGSSFFETALGSQLSTMTTVVCFGSWFDSFRHQGGYLIGGEAFMESHTVSSKSFVFSTPPMIVQAAMSDKTLELLSSQAVTRGQEVLKRQKQEYLAKI</sequence>
<reference evidence="4" key="1">
    <citation type="submission" date="2020-03" db="EMBL/GenBank/DDBJ databases">
        <title>Draft Genome Sequence of Cylindrodendrum hubeiense.</title>
        <authorList>
            <person name="Buettner E."/>
            <person name="Kellner H."/>
        </authorList>
    </citation>
    <scope>NUCLEOTIDE SEQUENCE</scope>
    <source>
        <strain evidence="4">IHI 201604</strain>
    </source>
</reference>
<dbReference type="InterPro" id="IPR015422">
    <property type="entry name" value="PyrdxlP-dep_Trfase_small"/>
</dbReference>
<dbReference type="GO" id="GO:0016020">
    <property type="term" value="C:membrane"/>
    <property type="evidence" value="ECO:0007669"/>
    <property type="project" value="GOC"/>
</dbReference>
<dbReference type="GO" id="GO:0046512">
    <property type="term" value="P:sphingosine biosynthetic process"/>
    <property type="evidence" value="ECO:0007669"/>
    <property type="project" value="TreeGrafter"/>
</dbReference>
<keyword evidence="5" id="KW-1185">Reference proteome</keyword>
<dbReference type="PANTHER" id="PTHR13693:SF3">
    <property type="entry name" value="LD36009P"/>
    <property type="match status" value="1"/>
</dbReference>
<name>A0A9P5HAV5_9HYPO</name>